<dbReference type="InterPro" id="IPR036770">
    <property type="entry name" value="Ankyrin_rpt-contain_sf"/>
</dbReference>
<dbReference type="GeneID" id="19952867"/>
<gene>
    <name evidence="1" type="ORF">SDRG_12140</name>
</gene>
<dbReference type="Pfam" id="PF13637">
    <property type="entry name" value="Ank_4"/>
    <property type="match status" value="1"/>
</dbReference>
<protein>
    <submittedName>
        <fullName evidence="1">Uncharacterized protein</fullName>
    </submittedName>
</protein>
<proteinExistence type="predicted"/>
<evidence type="ECO:0000313" key="2">
    <source>
        <dbReference type="Proteomes" id="UP000030762"/>
    </source>
</evidence>
<dbReference type="PANTHER" id="PTHR46586">
    <property type="entry name" value="ANKYRIN REPEAT-CONTAINING PROTEIN"/>
    <property type="match status" value="1"/>
</dbReference>
<organism evidence="1 2">
    <name type="scientific">Saprolegnia diclina (strain VS20)</name>
    <dbReference type="NCBI Taxonomy" id="1156394"/>
    <lineage>
        <taxon>Eukaryota</taxon>
        <taxon>Sar</taxon>
        <taxon>Stramenopiles</taxon>
        <taxon>Oomycota</taxon>
        <taxon>Saprolegniomycetes</taxon>
        <taxon>Saprolegniales</taxon>
        <taxon>Saprolegniaceae</taxon>
        <taxon>Saprolegnia</taxon>
    </lineage>
</organism>
<dbReference type="VEuPathDB" id="FungiDB:SDRG_12140"/>
<dbReference type="PANTHER" id="PTHR46586:SF3">
    <property type="entry name" value="ANKYRIN REPEAT-CONTAINING PROTEIN"/>
    <property type="match status" value="1"/>
</dbReference>
<dbReference type="InterPro" id="IPR002110">
    <property type="entry name" value="Ankyrin_rpt"/>
</dbReference>
<name>T0PX41_SAPDV</name>
<dbReference type="RefSeq" id="XP_008616422.1">
    <property type="nucleotide sequence ID" value="XM_008618200.1"/>
</dbReference>
<dbReference type="Proteomes" id="UP000030762">
    <property type="component" value="Unassembled WGS sequence"/>
</dbReference>
<keyword evidence="2" id="KW-1185">Reference proteome</keyword>
<dbReference type="EMBL" id="JH767178">
    <property type="protein sequence ID" value="EQC30079.1"/>
    <property type="molecule type" value="Genomic_DNA"/>
</dbReference>
<dbReference type="InterPro" id="IPR052050">
    <property type="entry name" value="SecEffector_AnkRepeat"/>
</dbReference>
<dbReference type="AlphaFoldDB" id="T0PX41"/>
<accession>T0PX41</accession>
<dbReference type="Gene3D" id="1.25.40.20">
    <property type="entry name" value="Ankyrin repeat-containing domain"/>
    <property type="match status" value="2"/>
</dbReference>
<dbReference type="InParanoid" id="T0PX41"/>
<sequence length="622" mass="67987">MPFASVPYIQRHIDRTNRLPTYAIFVLPEAMDPALALHLSIVRGDMAIVEQWLRHALRLVTSSTLELAAASSQGPILRLLFERFRALATPKMMDLVAIAGDLTLLRWLHAAGAICTAAAMDGAAMNGHLDVVIFLHTARTEGCTIVAATAALRNGHAAIASFVLGHRAEGGVLPLLDYTFLHQQYKTHHVSGSTPLEAIDVAAAAAIALDDNVLISLVKSLGLPALMHLRAAGHMTNVSPSRLLHVAIVARDLPLLHYVLDHYTSTETTAQASSNPRSLDYWHAVDVAAFYGHLPTLEALQATAFGLGTAHKAMAYAAYHGHLHVLAWLHAHRTDHVLDDDALAMACVHGHLDAVRWLREVRHLSVTQDALATAAHIGHRRLVAYLLGDDATNAEDDDVAAPICGYDTNNIVLDLELHLCRSTYFTSSPATAASSQGHVEILERLVANGHSVYPIMMDTAVAHGHLPVVRYLHNEHGYVCTLRHICMALQNRQVELAAYLVQQCPRAETVVDNDDVQQLFVCAAATGHLASLQQLRAVFPAAWRPRTQELMLLHAALHGHVVMLSHLCEVHGLEWTKNVHRAATLLGRKKVLKYLQTRGPAAESVVRFARTARARDYYATLV</sequence>
<reference evidence="1 2" key="1">
    <citation type="submission" date="2012-04" db="EMBL/GenBank/DDBJ databases">
        <title>The Genome Sequence of Saprolegnia declina VS20.</title>
        <authorList>
            <consortium name="The Broad Institute Genome Sequencing Platform"/>
            <person name="Russ C."/>
            <person name="Nusbaum C."/>
            <person name="Tyler B."/>
            <person name="van West P."/>
            <person name="Dieguez-Uribeondo J."/>
            <person name="de Bruijn I."/>
            <person name="Tripathy S."/>
            <person name="Jiang R."/>
            <person name="Young S.K."/>
            <person name="Zeng Q."/>
            <person name="Gargeya S."/>
            <person name="Fitzgerald M."/>
            <person name="Haas B."/>
            <person name="Abouelleil A."/>
            <person name="Alvarado L."/>
            <person name="Arachchi H.M."/>
            <person name="Berlin A."/>
            <person name="Chapman S.B."/>
            <person name="Goldberg J."/>
            <person name="Griggs A."/>
            <person name="Gujja S."/>
            <person name="Hansen M."/>
            <person name="Howarth C."/>
            <person name="Imamovic A."/>
            <person name="Larimer J."/>
            <person name="McCowen C."/>
            <person name="Montmayeur A."/>
            <person name="Murphy C."/>
            <person name="Neiman D."/>
            <person name="Pearson M."/>
            <person name="Priest M."/>
            <person name="Roberts A."/>
            <person name="Saif S."/>
            <person name="Shea T."/>
            <person name="Sisk P."/>
            <person name="Sykes S."/>
            <person name="Wortman J."/>
            <person name="Nusbaum C."/>
            <person name="Birren B."/>
        </authorList>
    </citation>
    <scope>NUCLEOTIDE SEQUENCE [LARGE SCALE GENOMIC DNA]</scope>
    <source>
        <strain evidence="1 2">VS20</strain>
    </source>
</reference>
<evidence type="ECO:0000313" key="1">
    <source>
        <dbReference type="EMBL" id="EQC30079.1"/>
    </source>
</evidence>
<dbReference type="SUPFAM" id="SSF48403">
    <property type="entry name" value="Ankyrin repeat"/>
    <property type="match status" value="3"/>
</dbReference>